<dbReference type="CDD" id="cd06422">
    <property type="entry name" value="NTP_transferase_like_1"/>
    <property type="match status" value="1"/>
</dbReference>
<dbReference type="GO" id="GO:0016779">
    <property type="term" value="F:nucleotidyltransferase activity"/>
    <property type="evidence" value="ECO:0007669"/>
    <property type="project" value="UniProtKB-KW"/>
</dbReference>
<reference evidence="4" key="2">
    <citation type="journal article" date="2021" name="PeerJ">
        <title>Extensive microbial diversity within the chicken gut microbiome revealed by metagenomics and culture.</title>
        <authorList>
            <person name="Gilroy R."/>
            <person name="Ravi A."/>
            <person name="Getino M."/>
            <person name="Pursley I."/>
            <person name="Horton D.L."/>
            <person name="Alikhan N.F."/>
            <person name="Baker D."/>
            <person name="Gharbi K."/>
            <person name="Hall N."/>
            <person name="Watson M."/>
            <person name="Adriaenssens E.M."/>
            <person name="Foster-Nyarko E."/>
            <person name="Jarju S."/>
            <person name="Secka A."/>
            <person name="Antonio M."/>
            <person name="Oren A."/>
            <person name="Chaudhuri R.R."/>
            <person name="La Ragione R."/>
            <person name="Hildebrand F."/>
            <person name="Pallen M.J."/>
        </authorList>
    </citation>
    <scope>NUCLEOTIDE SEQUENCE</scope>
    <source>
        <strain evidence="4">3924</strain>
    </source>
</reference>
<comment type="caution">
    <text evidence="4">The sequence shown here is derived from an EMBL/GenBank/DDBJ whole genome shotgun (WGS) entry which is preliminary data.</text>
</comment>
<dbReference type="AlphaFoldDB" id="A0A940IF21"/>
<dbReference type="InterPro" id="IPR050065">
    <property type="entry name" value="GlmU-like"/>
</dbReference>
<evidence type="ECO:0000313" key="5">
    <source>
        <dbReference type="Proteomes" id="UP000712007"/>
    </source>
</evidence>
<reference evidence="4" key="1">
    <citation type="submission" date="2020-10" db="EMBL/GenBank/DDBJ databases">
        <authorList>
            <person name="Gilroy R."/>
        </authorList>
    </citation>
    <scope>NUCLEOTIDE SEQUENCE</scope>
    <source>
        <strain evidence="4">3924</strain>
    </source>
</reference>
<dbReference type="Pfam" id="PF12804">
    <property type="entry name" value="NTP_transf_3"/>
    <property type="match status" value="1"/>
</dbReference>
<name>A0A940IF21_9BACT</name>
<sequence length="248" mass="27035">MKGFILAAGLGTRLKPYTDTRPKALVPLCGVPLLDIVAERLVAAGCSELIVNVHHFAGQIIDHLSHKDYGVPVYVSDESDLLRDTGGAIRHAAQYIKGNGPVLVHNVDIISDIDLREFASMYRSGDIATLLVSRRETSRYLLFGDDGRLRGWTNVKTGEIKSPYGEAGLGQCARRAFSGIHIISPEAVELMTDFPEKFSIIDFYLSVAATHCIRACEMPGVRVMDVGKAETVGAAERMYSEINNGLSI</sequence>
<dbReference type="InterPro" id="IPR029044">
    <property type="entry name" value="Nucleotide-diphossugar_trans"/>
</dbReference>
<dbReference type="Gene3D" id="3.90.550.10">
    <property type="entry name" value="Spore Coat Polysaccharide Biosynthesis Protein SpsA, Chain A"/>
    <property type="match status" value="1"/>
</dbReference>
<feature type="domain" description="MobA-like NTP transferase" evidence="3">
    <location>
        <begin position="3"/>
        <end position="141"/>
    </location>
</feature>
<evidence type="ECO:0000256" key="1">
    <source>
        <dbReference type="ARBA" id="ARBA00022679"/>
    </source>
</evidence>
<dbReference type="Proteomes" id="UP000712007">
    <property type="component" value="Unassembled WGS sequence"/>
</dbReference>
<proteinExistence type="predicted"/>
<accession>A0A940IF21</accession>
<gene>
    <name evidence="4" type="ORF">IAC51_06470</name>
</gene>
<evidence type="ECO:0000313" key="4">
    <source>
        <dbReference type="EMBL" id="MBO8440279.1"/>
    </source>
</evidence>
<dbReference type="SUPFAM" id="SSF53448">
    <property type="entry name" value="Nucleotide-diphospho-sugar transferases"/>
    <property type="match status" value="1"/>
</dbReference>
<organism evidence="4 5">
    <name type="scientific">Candidatus Aphodosoma intestinipullorum</name>
    <dbReference type="NCBI Taxonomy" id="2840674"/>
    <lineage>
        <taxon>Bacteria</taxon>
        <taxon>Pseudomonadati</taxon>
        <taxon>Bacteroidota</taxon>
        <taxon>Bacteroidia</taxon>
        <taxon>Bacteroidales</taxon>
        <taxon>Candidatus Aphodosoma</taxon>
    </lineage>
</organism>
<keyword evidence="2" id="KW-0548">Nucleotidyltransferase</keyword>
<dbReference type="EMBL" id="JADIMV010000111">
    <property type="protein sequence ID" value="MBO8440279.1"/>
    <property type="molecule type" value="Genomic_DNA"/>
</dbReference>
<evidence type="ECO:0000256" key="2">
    <source>
        <dbReference type="ARBA" id="ARBA00022695"/>
    </source>
</evidence>
<evidence type="ECO:0000259" key="3">
    <source>
        <dbReference type="Pfam" id="PF12804"/>
    </source>
</evidence>
<dbReference type="PANTHER" id="PTHR43584">
    <property type="entry name" value="NUCLEOTIDYL TRANSFERASE"/>
    <property type="match status" value="1"/>
</dbReference>
<protein>
    <submittedName>
        <fullName evidence="4">Nucleotidyltransferase family protein</fullName>
    </submittedName>
</protein>
<dbReference type="InterPro" id="IPR025877">
    <property type="entry name" value="MobA-like_NTP_Trfase"/>
</dbReference>
<keyword evidence="1" id="KW-0808">Transferase</keyword>
<dbReference type="PANTHER" id="PTHR43584:SF8">
    <property type="entry name" value="N-ACETYLMURAMATE ALPHA-1-PHOSPHATE URIDYLYLTRANSFERASE"/>
    <property type="match status" value="1"/>
</dbReference>